<evidence type="ECO:0000313" key="2">
    <source>
        <dbReference type="Proteomes" id="UP000054324"/>
    </source>
</evidence>
<proteinExistence type="predicted"/>
<gene>
    <name evidence="1" type="ORF">T265_06156</name>
</gene>
<dbReference type="CTD" id="20320338"/>
<name>A0A074ZTH4_OPIVI</name>
<dbReference type="Proteomes" id="UP000054324">
    <property type="component" value="Unassembled WGS sequence"/>
</dbReference>
<dbReference type="EMBL" id="KL596742">
    <property type="protein sequence ID" value="KER26655.1"/>
    <property type="molecule type" value="Genomic_DNA"/>
</dbReference>
<accession>A0A074ZTH4</accession>
<protein>
    <submittedName>
        <fullName evidence="1">Uncharacterized protein</fullName>
    </submittedName>
</protein>
<evidence type="ECO:0000313" key="1">
    <source>
        <dbReference type="EMBL" id="KER26655.1"/>
    </source>
</evidence>
<keyword evidence="2" id="KW-1185">Reference proteome</keyword>
<reference evidence="1 2" key="1">
    <citation type="submission" date="2013-11" db="EMBL/GenBank/DDBJ databases">
        <title>Opisthorchis viverrini - life in the bile duct.</title>
        <authorList>
            <person name="Young N.D."/>
            <person name="Nagarajan N."/>
            <person name="Lin S.J."/>
            <person name="Korhonen P.K."/>
            <person name="Jex A.R."/>
            <person name="Hall R.S."/>
            <person name="Safavi-Hemami H."/>
            <person name="Kaewkong W."/>
            <person name="Bertrand D."/>
            <person name="Gao S."/>
            <person name="Seet Q."/>
            <person name="Wongkham S."/>
            <person name="Teh B.T."/>
            <person name="Wongkham C."/>
            <person name="Intapan P.M."/>
            <person name="Maleewong W."/>
            <person name="Yang X."/>
            <person name="Hu M."/>
            <person name="Wang Z."/>
            <person name="Hofmann A."/>
            <person name="Sternberg P.W."/>
            <person name="Tan P."/>
            <person name="Wang J."/>
            <person name="Gasser R.B."/>
        </authorList>
    </citation>
    <scope>NUCLEOTIDE SEQUENCE [LARGE SCALE GENOMIC DNA]</scope>
</reference>
<organism evidence="1 2">
    <name type="scientific">Opisthorchis viverrini</name>
    <name type="common">Southeast Asian liver fluke</name>
    <dbReference type="NCBI Taxonomy" id="6198"/>
    <lineage>
        <taxon>Eukaryota</taxon>
        <taxon>Metazoa</taxon>
        <taxon>Spiralia</taxon>
        <taxon>Lophotrochozoa</taxon>
        <taxon>Platyhelminthes</taxon>
        <taxon>Trematoda</taxon>
        <taxon>Digenea</taxon>
        <taxon>Opisthorchiida</taxon>
        <taxon>Opisthorchiata</taxon>
        <taxon>Opisthorchiidae</taxon>
        <taxon>Opisthorchis</taxon>
    </lineage>
</organism>
<sequence length="90" mass="9881">MTGIPSLRMLLAPSKCKNHASRPIGCPNDESLLLDWIQVNSRLWVVRLSGSIRINAGRRGTCCVFATSPNVPVDCTSETEKDLSRLLRSA</sequence>
<dbReference type="AlphaFoldDB" id="A0A074ZTH4"/>
<dbReference type="GeneID" id="20320338"/>
<dbReference type="KEGG" id="ovi:T265_06156"/>
<dbReference type="RefSeq" id="XP_009169613.1">
    <property type="nucleotide sequence ID" value="XM_009171349.1"/>
</dbReference>